<feature type="transmembrane region" description="Helical" evidence="5">
    <location>
        <begin position="235"/>
        <end position="253"/>
    </location>
</feature>
<name>A0A0G9JUX1_9BACT</name>
<dbReference type="InterPro" id="IPR007688">
    <property type="entry name" value="Conjugal_tfr_TrbL/VirB6"/>
</dbReference>
<dbReference type="PATRIC" id="fig|1447256.3.peg.1978"/>
<gene>
    <name evidence="6" type="ORF">AA20_10135</name>
</gene>
<dbReference type="GO" id="GO:0016020">
    <property type="term" value="C:membrane"/>
    <property type="evidence" value="ECO:0007669"/>
    <property type="project" value="UniProtKB-SubCell"/>
</dbReference>
<comment type="subcellular location">
    <subcellularLocation>
        <location evidence="1">Membrane</location>
        <topology evidence="1">Multi-pass membrane protein</topology>
    </subcellularLocation>
</comment>
<dbReference type="Pfam" id="PF04610">
    <property type="entry name" value="TrbL"/>
    <property type="match status" value="1"/>
</dbReference>
<sequence length="322" mass="35358">MNTGSTFFQGLGNFTNKIFEFLGNSDIQPIIQAFASLLGVSLTIIIIFEAYQVMAGKSENPIRELVWKLASAMLIVSVALNQNGFLDVIKLSFEELHYMMSGDMNLYAKLDRLYDEAINLANTTYQTSPNSFGGAILGIFCMILIYAGFIISTVPAFLIIAFSELTLKLLLMLLPIAIYSLVYKFSKQIFQQWLNMFISNALTVLIVGLLLSAVLETYTRWQVDLMTKITSDVDITAIALQSLIMGILLLGLVKIAKDIAEKLGTVSIEAIGSSLGNQISNSAKDTATVGKGVNNTYSGAKGVYQDTKGYIASKQQYKPKIR</sequence>
<evidence type="ECO:0000313" key="7">
    <source>
        <dbReference type="Proteomes" id="UP000035514"/>
    </source>
</evidence>
<keyword evidence="2 5" id="KW-0812">Transmembrane</keyword>
<protein>
    <recommendedName>
        <fullName evidence="8">Conjugal transfer protein TrbL</fullName>
    </recommendedName>
</protein>
<evidence type="ECO:0000313" key="6">
    <source>
        <dbReference type="EMBL" id="KLD97990.1"/>
    </source>
</evidence>
<keyword evidence="4 5" id="KW-0472">Membrane</keyword>
<organism evidence="6 7">
    <name type="scientific">Aliarcobacter butzleri L348</name>
    <dbReference type="NCBI Taxonomy" id="1447256"/>
    <lineage>
        <taxon>Bacteria</taxon>
        <taxon>Pseudomonadati</taxon>
        <taxon>Campylobacterota</taxon>
        <taxon>Epsilonproteobacteria</taxon>
        <taxon>Campylobacterales</taxon>
        <taxon>Arcobacteraceae</taxon>
        <taxon>Aliarcobacter</taxon>
    </lineage>
</organism>
<feature type="transmembrane region" description="Helical" evidence="5">
    <location>
        <begin position="157"/>
        <end position="182"/>
    </location>
</feature>
<evidence type="ECO:0000256" key="5">
    <source>
        <dbReference type="SAM" id="Phobius"/>
    </source>
</evidence>
<reference evidence="6 7" key="1">
    <citation type="submission" date="2014-01" db="EMBL/GenBank/DDBJ databases">
        <title>Development of a Comparative Genomic Fingerprinting Assay for High Resolution Genotyping of Arcobacter butzleri.</title>
        <authorList>
            <person name="Webb A.L."/>
            <person name="Inglis G.D."/>
            <person name="Kruczkiewicz P."/>
            <person name="Selinger L.B."/>
            <person name="Taboada E.N."/>
        </authorList>
    </citation>
    <scope>NUCLEOTIDE SEQUENCE [LARGE SCALE GENOMIC DNA]</scope>
    <source>
        <strain evidence="6 7">L348</strain>
    </source>
</reference>
<feature type="transmembrane region" description="Helical" evidence="5">
    <location>
        <begin position="30"/>
        <end position="51"/>
    </location>
</feature>
<dbReference type="EMBL" id="JAIQ01000139">
    <property type="protein sequence ID" value="KLD97990.1"/>
    <property type="molecule type" value="Genomic_DNA"/>
</dbReference>
<comment type="caution">
    <text evidence="6">The sequence shown here is derived from an EMBL/GenBank/DDBJ whole genome shotgun (WGS) entry which is preliminary data.</text>
</comment>
<accession>A0A0G9JUX1</accession>
<proteinExistence type="predicted"/>
<evidence type="ECO:0000256" key="3">
    <source>
        <dbReference type="ARBA" id="ARBA00022989"/>
    </source>
</evidence>
<keyword evidence="3 5" id="KW-1133">Transmembrane helix</keyword>
<evidence type="ECO:0000256" key="2">
    <source>
        <dbReference type="ARBA" id="ARBA00022692"/>
    </source>
</evidence>
<evidence type="ECO:0008006" key="8">
    <source>
        <dbReference type="Google" id="ProtNLM"/>
    </source>
</evidence>
<evidence type="ECO:0000256" key="1">
    <source>
        <dbReference type="ARBA" id="ARBA00004141"/>
    </source>
</evidence>
<dbReference type="RefSeq" id="WP_046997161.1">
    <property type="nucleotide sequence ID" value="NZ_JAIQ01000139.1"/>
</dbReference>
<dbReference type="Proteomes" id="UP000035514">
    <property type="component" value="Unassembled WGS sequence"/>
</dbReference>
<dbReference type="GO" id="GO:0030255">
    <property type="term" value="P:protein secretion by the type IV secretion system"/>
    <property type="evidence" value="ECO:0007669"/>
    <property type="project" value="InterPro"/>
</dbReference>
<evidence type="ECO:0000256" key="4">
    <source>
        <dbReference type="ARBA" id="ARBA00023136"/>
    </source>
</evidence>
<feature type="transmembrane region" description="Helical" evidence="5">
    <location>
        <begin position="132"/>
        <end position="151"/>
    </location>
</feature>
<feature type="transmembrane region" description="Helical" evidence="5">
    <location>
        <begin position="194"/>
        <end position="215"/>
    </location>
</feature>
<dbReference type="AlphaFoldDB" id="A0A0G9JUX1"/>